<proteinExistence type="predicted"/>
<evidence type="ECO:0000313" key="3">
    <source>
        <dbReference type="Proteomes" id="UP000616779"/>
    </source>
</evidence>
<evidence type="ECO:0000313" key="2">
    <source>
        <dbReference type="EMBL" id="NOU74250.1"/>
    </source>
</evidence>
<keyword evidence="1" id="KW-0732">Signal</keyword>
<protein>
    <submittedName>
        <fullName evidence="2">Uncharacterized protein</fullName>
    </submittedName>
</protein>
<sequence length="136" mass="15047">MKKLITNTAVCAVIFVAIAPNATASLVDQVKTNAYYGKQINQDIEFSGNGNGGFKYDNRTEHERTLTYFKNEGNNRVTYRLTDPKGYEWQSGTLDPGMSYVSEYTWEANQSGVWVYDSISSDGGTGKVSISVKFGT</sequence>
<comment type="caution">
    <text evidence="2">The sequence shown here is derived from an EMBL/GenBank/DDBJ whole genome shotgun (WGS) entry which is preliminary data.</text>
</comment>
<feature type="signal peptide" evidence="1">
    <location>
        <begin position="1"/>
        <end position="24"/>
    </location>
</feature>
<keyword evidence="3" id="KW-1185">Reference proteome</keyword>
<evidence type="ECO:0000256" key="1">
    <source>
        <dbReference type="SAM" id="SignalP"/>
    </source>
</evidence>
<feature type="chain" id="PRO_5047111685" evidence="1">
    <location>
        <begin position="25"/>
        <end position="136"/>
    </location>
</feature>
<accession>A0ABX1Y079</accession>
<name>A0ABX1Y079_9BACL</name>
<organism evidence="2 3">
    <name type="scientific">Paenibacillus phytorum</name>
    <dbReference type="NCBI Taxonomy" id="2654977"/>
    <lineage>
        <taxon>Bacteria</taxon>
        <taxon>Bacillati</taxon>
        <taxon>Bacillota</taxon>
        <taxon>Bacilli</taxon>
        <taxon>Bacillales</taxon>
        <taxon>Paenibacillaceae</taxon>
        <taxon>Paenibacillus</taxon>
    </lineage>
</organism>
<gene>
    <name evidence="2" type="ORF">GC098_23110</name>
</gene>
<dbReference type="RefSeq" id="WP_171645658.1">
    <property type="nucleotide sequence ID" value="NZ_WHOA01000154.1"/>
</dbReference>
<reference evidence="2 3" key="1">
    <citation type="submission" date="2019-10" db="EMBL/GenBank/DDBJ databases">
        <title>Description of Paenibacillus terrestris sp. nov.</title>
        <authorList>
            <person name="Carlier A."/>
            <person name="Qi S."/>
        </authorList>
    </citation>
    <scope>NUCLEOTIDE SEQUENCE [LARGE SCALE GENOMIC DNA]</scope>
    <source>
        <strain evidence="2 3">LMG 31458</strain>
    </source>
</reference>
<dbReference type="EMBL" id="WHOA01000154">
    <property type="protein sequence ID" value="NOU74250.1"/>
    <property type="molecule type" value="Genomic_DNA"/>
</dbReference>
<dbReference type="Proteomes" id="UP000616779">
    <property type="component" value="Unassembled WGS sequence"/>
</dbReference>